<keyword evidence="7" id="KW-1185">Reference proteome</keyword>
<evidence type="ECO:0000259" key="5">
    <source>
        <dbReference type="PROSITE" id="PS51733"/>
    </source>
</evidence>
<dbReference type="GO" id="GO:0005739">
    <property type="term" value="C:mitochondrion"/>
    <property type="evidence" value="ECO:0007669"/>
    <property type="project" value="EnsemblFungi"/>
</dbReference>
<comment type="similarity">
    <text evidence="3">Belongs to the LplA family.</text>
</comment>
<dbReference type="PANTHER" id="PTHR12561">
    <property type="entry name" value="LIPOATE-PROTEIN LIGASE"/>
    <property type="match status" value="1"/>
</dbReference>
<dbReference type="EMBL" id="CP002498">
    <property type="protein sequence ID" value="AET38067.1"/>
    <property type="molecule type" value="Genomic_DNA"/>
</dbReference>
<dbReference type="RefSeq" id="XP_003644884.1">
    <property type="nucleotide sequence ID" value="XM_003644836.1"/>
</dbReference>
<feature type="domain" description="BPL/LPL catalytic" evidence="5">
    <location>
        <begin position="133"/>
        <end position="318"/>
    </location>
</feature>
<dbReference type="UniPathway" id="UPA00537">
    <property type="reaction ID" value="UER00595"/>
</dbReference>
<proteinExistence type="inferred from homology"/>
<dbReference type="InterPro" id="IPR045864">
    <property type="entry name" value="aa-tRNA-synth_II/BPL/LPL"/>
</dbReference>
<dbReference type="GO" id="GO:0017118">
    <property type="term" value="F:lipoyltransferase activity"/>
    <property type="evidence" value="ECO:0007669"/>
    <property type="project" value="TreeGrafter"/>
</dbReference>
<name>G8JQ65_ERECY</name>
<dbReference type="STRING" id="931890.G8JQ65"/>
<evidence type="ECO:0000313" key="7">
    <source>
        <dbReference type="Proteomes" id="UP000006790"/>
    </source>
</evidence>
<dbReference type="eggNOG" id="KOG3159">
    <property type="taxonomic scope" value="Eukaryota"/>
</dbReference>
<dbReference type="GO" id="GO:0009249">
    <property type="term" value="P:protein lipoylation"/>
    <property type="evidence" value="ECO:0007669"/>
    <property type="project" value="EnsemblFungi"/>
</dbReference>
<organism evidence="6 7">
    <name type="scientific">Eremothecium cymbalariae (strain CBS 270.75 / DBVPG 7215 / KCTC 17166 / NRRL Y-17582)</name>
    <name type="common">Yeast</name>
    <dbReference type="NCBI Taxonomy" id="931890"/>
    <lineage>
        <taxon>Eukaryota</taxon>
        <taxon>Fungi</taxon>
        <taxon>Dikarya</taxon>
        <taxon>Ascomycota</taxon>
        <taxon>Saccharomycotina</taxon>
        <taxon>Saccharomycetes</taxon>
        <taxon>Saccharomycetales</taxon>
        <taxon>Saccharomycetaceae</taxon>
        <taxon>Eremothecium</taxon>
    </lineage>
</organism>
<dbReference type="GeneID" id="11470615"/>
<evidence type="ECO:0000256" key="4">
    <source>
        <dbReference type="ARBA" id="ARBA00015925"/>
    </source>
</evidence>
<dbReference type="KEGG" id="erc:Ecym_2328"/>
<dbReference type="CDD" id="cd16443">
    <property type="entry name" value="LplA"/>
    <property type="match status" value="1"/>
</dbReference>
<evidence type="ECO:0000256" key="3">
    <source>
        <dbReference type="ARBA" id="ARBA00008242"/>
    </source>
</evidence>
<dbReference type="Gene3D" id="3.30.930.10">
    <property type="entry name" value="Bira Bifunctional Protein, Domain 2"/>
    <property type="match status" value="1"/>
</dbReference>
<comment type="function">
    <text evidence="1">Catalyzes both the ATP-dependent activation of exogenously supplied lipoate to lipoyl-AMP and the transfer of the activated lipoyl onto the lipoyl domains of lipoate-dependent enzymes.</text>
</comment>
<evidence type="ECO:0000256" key="2">
    <source>
        <dbReference type="ARBA" id="ARBA00005085"/>
    </source>
</evidence>
<dbReference type="SUPFAM" id="SSF55681">
    <property type="entry name" value="Class II aaRS and biotin synthetases"/>
    <property type="match status" value="1"/>
</dbReference>
<dbReference type="OMA" id="KCAVIGK"/>
<dbReference type="AlphaFoldDB" id="G8JQ65"/>
<sequence>MIRLWSRVSLIRPNYSARYIKTNNPPIGTDNSESNELKELNHMYINMFTQNSTEDSVDSTHLSDLEELNKEINELYSIPVLTPDQLASKVASRGKFIIRSVSTDPFFNLALEDFIFKHTPIHKSSQSITDSSTFQHERLLFYVNDKCVVIGKNQNPWKELYLYNLVNRQYEFVRRKSGGGAVVHDLGNVNYSFITSREKFDRAFFNQNIVKWLTHYTKDIGMNARGDITLSGKKVSGSAFKIARGKGYHHGTMLVSSELSEFSGLLKPKSIDGIKWECNSVDSVRSPVENLEGKGIDNVDQFCDVLTNGFRCLMQEDVPLYYCDETSSTTEIHDVIEELKSFKWRYMTGPKFKVHIGNSVIHVDKGLITKSDIPETAGMTFNDFVHNLNDKLYKDYTAYDI</sequence>
<dbReference type="InterPro" id="IPR004143">
    <property type="entry name" value="BPL_LPL_catalytic"/>
</dbReference>
<protein>
    <recommendedName>
        <fullName evidence="4">Putative lipoate-protein ligase A</fullName>
    </recommendedName>
</protein>
<gene>
    <name evidence="6" type="ordered locus">Ecym_2328</name>
</gene>
<dbReference type="PROSITE" id="PS51733">
    <property type="entry name" value="BPL_LPL_CATALYTIC"/>
    <property type="match status" value="1"/>
</dbReference>
<accession>G8JQ65</accession>
<reference evidence="7" key="1">
    <citation type="journal article" date="2012" name="G3 (Bethesda)">
        <title>Pichia sorbitophila, an interspecies yeast hybrid reveals early steps of genome resolution following polyploidization.</title>
        <authorList>
            <person name="Leh Louis V."/>
            <person name="Despons L."/>
            <person name="Friedrich A."/>
            <person name="Martin T."/>
            <person name="Durrens P."/>
            <person name="Casaregola S."/>
            <person name="Neuveglise C."/>
            <person name="Fairhead C."/>
            <person name="Marck C."/>
            <person name="Cruz J.A."/>
            <person name="Straub M.L."/>
            <person name="Kugler V."/>
            <person name="Sacerdot C."/>
            <person name="Uzunov Z."/>
            <person name="Thierry A."/>
            <person name="Weiss S."/>
            <person name="Bleykasten C."/>
            <person name="De Montigny J."/>
            <person name="Jacques N."/>
            <person name="Jung P."/>
            <person name="Lemaire M."/>
            <person name="Mallet S."/>
            <person name="Morel G."/>
            <person name="Richard G.F."/>
            <person name="Sarkar A."/>
            <person name="Savel G."/>
            <person name="Schacherer J."/>
            <person name="Seret M.L."/>
            <person name="Talla E."/>
            <person name="Samson G."/>
            <person name="Jubin C."/>
            <person name="Poulain J."/>
            <person name="Vacherie B."/>
            <person name="Barbe V."/>
            <person name="Pelletier E."/>
            <person name="Sherman D.J."/>
            <person name="Westhof E."/>
            <person name="Weissenbach J."/>
            <person name="Baret P.V."/>
            <person name="Wincker P."/>
            <person name="Gaillardin C."/>
            <person name="Dujon B."/>
            <person name="Souciet J.L."/>
        </authorList>
    </citation>
    <scope>NUCLEOTIDE SEQUENCE [LARGE SCALE GENOMIC DNA]</scope>
    <source>
        <strain evidence="7">CBS 270.75 / DBVPG 7215 / KCTC 17166 / NRRL Y-17582</strain>
    </source>
</reference>
<evidence type="ECO:0000313" key="6">
    <source>
        <dbReference type="EMBL" id="AET38067.1"/>
    </source>
</evidence>
<dbReference type="HOGENOM" id="CLU_022986_2_0_1"/>
<dbReference type="PANTHER" id="PTHR12561:SF3">
    <property type="entry name" value="LIPOYLTRANSFERASE 1, MITOCHONDRIAL"/>
    <property type="match status" value="1"/>
</dbReference>
<dbReference type="InterPro" id="IPR004562">
    <property type="entry name" value="LipoylTrfase_LipoateP_Ligase"/>
</dbReference>
<dbReference type="OrthoDB" id="201621at2759"/>
<dbReference type="Pfam" id="PF21948">
    <property type="entry name" value="LplA-B_cat"/>
    <property type="match status" value="1"/>
</dbReference>
<dbReference type="Proteomes" id="UP000006790">
    <property type="component" value="Chromosome 2"/>
</dbReference>
<comment type="pathway">
    <text evidence="2">Protein modification; protein lipoylation via exogenous pathway; protein N(6)-(lipoyl)lysine from lipoate: step 2/2.</text>
</comment>
<dbReference type="InParanoid" id="G8JQ65"/>
<dbReference type="NCBIfam" id="TIGR00545">
    <property type="entry name" value="lipoyltrans"/>
    <property type="match status" value="1"/>
</dbReference>
<dbReference type="FunCoup" id="G8JQ65">
    <property type="interactions" value="246"/>
</dbReference>
<evidence type="ECO:0000256" key="1">
    <source>
        <dbReference type="ARBA" id="ARBA00003253"/>
    </source>
</evidence>